<evidence type="ECO:0000256" key="1">
    <source>
        <dbReference type="SAM" id="Phobius"/>
    </source>
</evidence>
<feature type="transmembrane region" description="Helical" evidence="1">
    <location>
        <begin position="206"/>
        <end position="229"/>
    </location>
</feature>
<dbReference type="Proteomes" id="UP000036681">
    <property type="component" value="Unplaced"/>
</dbReference>
<keyword evidence="2" id="KW-1185">Reference proteome</keyword>
<keyword evidence="1" id="KW-1133">Transmembrane helix</keyword>
<feature type="transmembrane region" description="Helical" evidence="1">
    <location>
        <begin position="175"/>
        <end position="194"/>
    </location>
</feature>
<feature type="transmembrane region" description="Helical" evidence="1">
    <location>
        <begin position="12"/>
        <end position="32"/>
    </location>
</feature>
<accession>A0A0M3IWS5</accession>
<feature type="transmembrane region" description="Helical" evidence="1">
    <location>
        <begin position="44"/>
        <end position="63"/>
    </location>
</feature>
<evidence type="ECO:0000313" key="3">
    <source>
        <dbReference type="WBParaSite" id="ALUE_0002320301-mRNA-1"/>
    </source>
</evidence>
<keyword evidence="1" id="KW-0472">Membrane</keyword>
<dbReference type="AlphaFoldDB" id="A0A0M3IWS5"/>
<evidence type="ECO:0000313" key="2">
    <source>
        <dbReference type="Proteomes" id="UP000036681"/>
    </source>
</evidence>
<organism evidence="2 3">
    <name type="scientific">Ascaris lumbricoides</name>
    <name type="common">Giant roundworm</name>
    <dbReference type="NCBI Taxonomy" id="6252"/>
    <lineage>
        <taxon>Eukaryota</taxon>
        <taxon>Metazoa</taxon>
        <taxon>Ecdysozoa</taxon>
        <taxon>Nematoda</taxon>
        <taxon>Chromadorea</taxon>
        <taxon>Rhabditida</taxon>
        <taxon>Spirurina</taxon>
        <taxon>Ascaridomorpha</taxon>
        <taxon>Ascaridoidea</taxon>
        <taxon>Ascarididae</taxon>
        <taxon>Ascaris</taxon>
    </lineage>
</organism>
<proteinExistence type="predicted"/>
<name>A0A0M3IWS5_ASCLU</name>
<sequence length="241" mass="28004">LIFQYVKIGKWWCFVSLGVHFLIQTVYGWPLGKWFNVATPYANFLYQFDSIASIAIGSSWIAFPKWLLHRQVNVVLDESHELCGRLMGAYFITGYLVSSHALHWKEDYHRAIAVDTRGVVSFSALDISMKLFLHVNVVLDESHELCGRLMGAYFITGYLVSSHALHWKEDYHRAIAVDTRGVICILVLMAQVWSQYAYEKDWSGGHWVGISLFSFWTIVCLFYRFYLALKCRQAYRSMKMK</sequence>
<keyword evidence="1" id="KW-0812">Transmembrane</keyword>
<reference evidence="3" key="1">
    <citation type="submission" date="2017-02" db="UniProtKB">
        <authorList>
            <consortium name="WormBaseParasite"/>
        </authorList>
    </citation>
    <scope>IDENTIFICATION</scope>
</reference>
<protein>
    <submittedName>
        <fullName evidence="3">Cas1_AcylT domain-containing protein</fullName>
    </submittedName>
</protein>
<dbReference type="WBParaSite" id="ALUE_0002320301-mRNA-1">
    <property type="protein sequence ID" value="ALUE_0002320301-mRNA-1"/>
    <property type="gene ID" value="ALUE_0002320301"/>
</dbReference>